<keyword evidence="9" id="KW-1015">Disulfide bond</keyword>
<evidence type="ECO:0000256" key="6">
    <source>
        <dbReference type="ARBA" id="ARBA00023018"/>
    </source>
</evidence>
<dbReference type="InterPro" id="IPR006201">
    <property type="entry name" value="Neur_channel"/>
</dbReference>
<keyword evidence="12" id="KW-0628">Postsynaptic cell membrane</keyword>
<evidence type="ECO:0000256" key="18">
    <source>
        <dbReference type="ARBA" id="ARBA00036634"/>
    </source>
</evidence>
<evidence type="ECO:0000256" key="17">
    <source>
        <dbReference type="ARBA" id="ARBA00036239"/>
    </source>
</evidence>
<evidence type="ECO:0000256" key="2">
    <source>
        <dbReference type="ARBA" id="ARBA00022475"/>
    </source>
</evidence>
<dbReference type="PROSITE" id="PS00236">
    <property type="entry name" value="NEUROTR_ION_CHANNEL"/>
    <property type="match status" value="1"/>
</dbReference>
<evidence type="ECO:0000256" key="15">
    <source>
        <dbReference type="ARBA" id="ARBA00034104"/>
    </source>
</evidence>
<dbReference type="Pfam" id="PF02931">
    <property type="entry name" value="Neur_chan_LBD"/>
    <property type="match status" value="1"/>
</dbReference>
<keyword evidence="4 20" id="KW-0732">Signal</keyword>
<evidence type="ECO:0000256" key="10">
    <source>
        <dbReference type="ARBA" id="ARBA00023170"/>
    </source>
</evidence>
<keyword evidence="11" id="KW-0325">Glycoprotein</keyword>
<keyword evidence="2" id="KW-1003">Cell membrane</keyword>
<reference evidence="23" key="2">
    <citation type="submission" date="2025-09" db="UniProtKB">
        <authorList>
            <consortium name="Ensembl"/>
        </authorList>
    </citation>
    <scope>IDENTIFICATION</scope>
</reference>
<evidence type="ECO:0000256" key="3">
    <source>
        <dbReference type="ARBA" id="ARBA00022692"/>
    </source>
</evidence>
<dbReference type="GO" id="GO:0004888">
    <property type="term" value="F:transmembrane signaling receptor activity"/>
    <property type="evidence" value="ECO:0007669"/>
    <property type="project" value="InterPro"/>
</dbReference>
<evidence type="ECO:0000256" key="19">
    <source>
        <dbReference type="ARBA" id="ARBA00037540"/>
    </source>
</evidence>
<evidence type="ECO:0000259" key="22">
    <source>
        <dbReference type="Pfam" id="PF02932"/>
    </source>
</evidence>
<keyword evidence="13" id="KW-1071">Ligand-gated ion channel</keyword>
<evidence type="ECO:0000256" key="9">
    <source>
        <dbReference type="ARBA" id="ARBA00023157"/>
    </source>
</evidence>
<evidence type="ECO:0000256" key="14">
    <source>
        <dbReference type="ARBA" id="ARBA00023303"/>
    </source>
</evidence>
<evidence type="ECO:0000313" key="23">
    <source>
        <dbReference type="Ensembl" id="ENSLLEP00000016257.1"/>
    </source>
</evidence>
<evidence type="ECO:0000256" key="20">
    <source>
        <dbReference type="RuleBase" id="RU000687"/>
    </source>
</evidence>
<keyword evidence="10" id="KW-0675">Receptor</keyword>
<evidence type="ECO:0000256" key="5">
    <source>
        <dbReference type="ARBA" id="ARBA00022989"/>
    </source>
</evidence>
<feature type="transmembrane region" description="Helical" evidence="20">
    <location>
        <begin position="235"/>
        <end position="256"/>
    </location>
</feature>
<dbReference type="SUPFAM" id="SSF90112">
    <property type="entry name" value="Neurotransmitter-gated ion-channel transmembrane pore"/>
    <property type="match status" value="1"/>
</dbReference>
<evidence type="ECO:0000256" key="11">
    <source>
        <dbReference type="ARBA" id="ARBA00023180"/>
    </source>
</evidence>
<dbReference type="GO" id="GO:0005230">
    <property type="term" value="F:extracellular ligand-gated monoatomic ion channel activity"/>
    <property type="evidence" value="ECO:0007669"/>
    <property type="project" value="InterPro"/>
</dbReference>
<dbReference type="Ensembl" id="ENSLLET00000016880.1">
    <property type="protein sequence ID" value="ENSLLEP00000016257.1"/>
    <property type="gene ID" value="ENSLLEG00000010365.1"/>
</dbReference>
<feature type="signal peptide" evidence="20">
    <location>
        <begin position="1"/>
        <end position="16"/>
    </location>
</feature>
<organism evidence="23 24">
    <name type="scientific">Leptobrachium leishanense</name>
    <name type="common">Leishan spiny toad</name>
    <dbReference type="NCBI Taxonomy" id="445787"/>
    <lineage>
        <taxon>Eukaryota</taxon>
        <taxon>Metazoa</taxon>
        <taxon>Chordata</taxon>
        <taxon>Craniata</taxon>
        <taxon>Vertebrata</taxon>
        <taxon>Euteleostomi</taxon>
        <taxon>Amphibia</taxon>
        <taxon>Batrachia</taxon>
        <taxon>Anura</taxon>
        <taxon>Pelobatoidea</taxon>
        <taxon>Megophryidae</taxon>
        <taxon>Leptobrachium</taxon>
    </lineage>
</organism>
<dbReference type="OrthoDB" id="6097796at2759"/>
<evidence type="ECO:0000256" key="13">
    <source>
        <dbReference type="ARBA" id="ARBA00023286"/>
    </source>
</evidence>
<comment type="catalytic activity">
    <reaction evidence="16">
        <text>K(+)(in) = K(+)(out)</text>
        <dbReference type="Rhea" id="RHEA:29463"/>
        <dbReference type="ChEBI" id="CHEBI:29103"/>
    </reaction>
</comment>
<keyword evidence="8 20" id="KW-0472">Membrane</keyword>
<dbReference type="AlphaFoldDB" id="A0A8C5PDG6"/>
<keyword evidence="6" id="KW-0770">Synapse</keyword>
<comment type="catalytic activity">
    <reaction evidence="18">
        <text>Ca(2+)(in) = Ca(2+)(out)</text>
        <dbReference type="Rhea" id="RHEA:29671"/>
        <dbReference type="ChEBI" id="CHEBI:29108"/>
    </reaction>
</comment>
<protein>
    <recommendedName>
        <fullName evidence="25">5-hydroxytryptamine receptor 3A-like</fullName>
    </recommendedName>
</protein>
<dbReference type="PRINTS" id="PR00252">
    <property type="entry name" value="NRIONCHANNEL"/>
</dbReference>
<keyword evidence="14 20" id="KW-0407">Ion channel</keyword>
<dbReference type="PANTHER" id="PTHR18945">
    <property type="entry name" value="NEUROTRANSMITTER GATED ION CHANNEL"/>
    <property type="match status" value="1"/>
</dbReference>
<feature type="domain" description="Neurotransmitter-gated ion-channel ligand-binding" evidence="21">
    <location>
        <begin position="25"/>
        <end position="230"/>
    </location>
</feature>
<dbReference type="Gene3D" id="2.70.170.10">
    <property type="entry name" value="Neurotransmitter-gated ion-channel ligand-binding domain"/>
    <property type="match status" value="1"/>
</dbReference>
<keyword evidence="5 20" id="KW-1133">Transmembrane helix</keyword>
<dbReference type="InterPro" id="IPR006029">
    <property type="entry name" value="Neurotrans-gated_channel_TM"/>
</dbReference>
<dbReference type="GO" id="GO:0045211">
    <property type="term" value="C:postsynaptic membrane"/>
    <property type="evidence" value="ECO:0007669"/>
    <property type="project" value="UniProtKB-SubCell"/>
</dbReference>
<sequence>MLSLLLMFTFAGVRQCQQKCDYYNLQKNLTDSISISVRPTRNWLDTSFVKVDLRLYTVIYLNMKEQSISMFIWLKVSWKNDFLSWNPDDFCGIKQMKIPDTGFWKPDIYISELIETSDKPIVIPYVTVQYDGTVIQARPMRIVSTCYLDIYKFPFDSQTCTVKLGSFVYSDYDMIIFEMSDSFNVTKNSKDIYFSTEDWNLVSISVSTLTEQYLEGPRYSLVLYKISIQRIPTKYVVNLVIPTIFMLLMDCFSMFIKSYEDRLGFKITVVLGFSVLLLLLNDLLPNSEKSTILGIFCCASVTLMVFSIAGCVLTSLISRMSTKPYRMPKWMKMYCLKNIAPLVCVKLHIAKPDQEAVIPVDIENCNVTNTKFQLEIFEKKKNGKRLIKDILRVNIFKKLLSVIVKIREQQNEPINEDDAESEWHSAALVLDRLIRVLYFMFIIALFLILIISWVK</sequence>
<keyword evidence="24" id="KW-1185">Reference proteome</keyword>
<comment type="catalytic activity">
    <reaction evidence="17">
        <text>Na(+)(in) = Na(+)(out)</text>
        <dbReference type="Rhea" id="RHEA:34963"/>
        <dbReference type="ChEBI" id="CHEBI:29101"/>
    </reaction>
</comment>
<evidence type="ECO:0000256" key="12">
    <source>
        <dbReference type="ARBA" id="ARBA00023257"/>
    </source>
</evidence>
<evidence type="ECO:0008006" key="25">
    <source>
        <dbReference type="Google" id="ProtNLM"/>
    </source>
</evidence>
<dbReference type="Pfam" id="PF02932">
    <property type="entry name" value="Neur_chan_memb"/>
    <property type="match status" value="1"/>
</dbReference>
<comment type="subcellular location">
    <subcellularLocation>
        <location evidence="15">Postsynaptic cell membrane</location>
        <topology evidence="15">Multi-pass membrane protein</topology>
    </subcellularLocation>
</comment>
<dbReference type="Proteomes" id="UP000694569">
    <property type="component" value="Unplaced"/>
</dbReference>
<comment type="function">
    <text evidence="19">Forms serotonin (5-hydroxytryptamine/5-HT3)-activated cation-selective channel complexes, which when activated cause fast, depolarizing responses in neurons.</text>
</comment>
<name>A0A8C5PDG6_9ANUR</name>
<reference evidence="23" key="1">
    <citation type="submission" date="2025-08" db="UniProtKB">
        <authorList>
            <consortium name="Ensembl"/>
        </authorList>
    </citation>
    <scope>IDENTIFICATION</scope>
</reference>
<dbReference type="SUPFAM" id="SSF63712">
    <property type="entry name" value="Nicotinic receptor ligand binding domain-like"/>
    <property type="match status" value="1"/>
</dbReference>
<evidence type="ECO:0000256" key="4">
    <source>
        <dbReference type="ARBA" id="ARBA00022729"/>
    </source>
</evidence>
<feature type="transmembrane region" description="Helical" evidence="20">
    <location>
        <begin position="436"/>
        <end position="454"/>
    </location>
</feature>
<dbReference type="InterPro" id="IPR036734">
    <property type="entry name" value="Neur_chan_lig-bd_sf"/>
</dbReference>
<evidence type="ECO:0000256" key="7">
    <source>
        <dbReference type="ARBA" id="ARBA00023065"/>
    </source>
</evidence>
<feature type="domain" description="Neurotransmitter-gated ion-channel transmembrane" evidence="22">
    <location>
        <begin position="239"/>
        <end position="444"/>
    </location>
</feature>
<evidence type="ECO:0000256" key="1">
    <source>
        <dbReference type="ARBA" id="ARBA00022448"/>
    </source>
</evidence>
<keyword evidence="1 20" id="KW-0813">Transport</keyword>
<feature type="chain" id="PRO_5034430702" description="5-hydroxytryptamine receptor 3A-like" evidence="20">
    <location>
        <begin position="17"/>
        <end position="455"/>
    </location>
</feature>
<keyword evidence="7 20" id="KW-0406">Ion transport</keyword>
<comment type="similarity">
    <text evidence="20">Belongs to the ligand-gated ion channel (TC 1.A.9) family.</text>
</comment>
<evidence type="ECO:0000256" key="8">
    <source>
        <dbReference type="ARBA" id="ARBA00023136"/>
    </source>
</evidence>
<evidence type="ECO:0000256" key="16">
    <source>
        <dbReference type="ARBA" id="ARBA00034430"/>
    </source>
</evidence>
<dbReference type="InterPro" id="IPR036719">
    <property type="entry name" value="Neuro-gated_channel_TM_sf"/>
</dbReference>
<feature type="transmembrane region" description="Helical" evidence="20">
    <location>
        <begin position="263"/>
        <end position="280"/>
    </location>
</feature>
<dbReference type="GeneTree" id="ENSGT00940000157705"/>
<proteinExistence type="inferred from homology"/>
<dbReference type="InterPro" id="IPR006202">
    <property type="entry name" value="Neur_chan_lig-bd"/>
</dbReference>
<dbReference type="FunFam" id="2.70.170.10:FF:000017">
    <property type="entry name" value="5-hydroxytryptamine receptor 3A"/>
    <property type="match status" value="1"/>
</dbReference>
<dbReference type="Gene3D" id="1.20.58.390">
    <property type="entry name" value="Neurotransmitter-gated ion-channel transmembrane domain"/>
    <property type="match status" value="1"/>
</dbReference>
<accession>A0A8C5PDG6</accession>
<evidence type="ECO:0000259" key="21">
    <source>
        <dbReference type="Pfam" id="PF02931"/>
    </source>
</evidence>
<dbReference type="InterPro" id="IPR038050">
    <property type="entry name" value="Neuro_actylchol_rec"/>
</dbReference>
<keyword evidence="3 20" id="KW-0812">Transmembrane</keyword>
<dbReference type="InterPro" id="IPR018000">
    <property type="entry name" value="Neurotransmitter_ion_chnl_CS"/>
</dbReference>
<evidence type="ECO:0000313" key="24">
    <source>
        <dbReference type="Proteomes" id="UP000694569"/>
    </source>
</evidence>
<feature type="transmembrane region" description="Helical" evidence="20">
    <location>
        <begin position="292"/>
        <end position="317"/>
    </location>
</feature>